<dbReference type="PROSITE" id="PS50937">
    <property type="entry name" value="HTH_MERR_2"/>
    <property type="match status" value="1"/>
</dbReference>
<dbReference type="PANTHER" id="PTHR30204">
    <property type="entry name" value="REDOX-CYCLING DRUG-SENSING TRANSCRIPTIONAL ACTIVATOR SOXR"/>
    <property type="match status" value="1"/>
</dbReference>
<dbReference type="GO" id="GO:0003700">
    <property type="term" value="F:DNA-binding transcription factor activity"/>
    <property type="evidence" value="ECO:0007669"/>
    <property type="project" value="InterPro"/>
</dbReference>
<dbReference type="PANTHER" id="PTHR30204:SF83">
    <property type="entry name" value="TRANSCRIPTIONAL REGULATOR, MERR FAMILY"/>
    <property type="match status" value="1"/>
</dbReference>
<dbReference type="CDD" id="cd01109">
    <property type="entry name" value="HTH_YyaN"/>
    <property type="match status" value="1"/>
</dbReference>
<dbReference type="SMART" id="SM00422">
    <property type="entry name" value="HTH_MERR"/>
    <property type="match status" value="1"/>
</dbReference>
<dbReference type="InterPro" id="IPR000551">
    <property type="entry name" value="MerR-type_HTH_dom"/>
</dbReference>
<dbReference type="InterPro" id="IPR009061">
    <property type="entry name" value="DNA-bd_dom_put_sf"/>
</dbReference>
<evidence type="ECO:0000256" key="2">
    <source>
        <dbReference type="SAM" id="Coils"/>
    </source>
</evidence>
<dbReference type="SUPFAM" id="SSF46955">
    <property type="entry name" value="Putative DNA-binding domain"/>
    <property type="match status" value="1"/>
</dbReference>
<evidence type="ECO:0000313" key="4">
    <source>
        <dbReference type="EMBL" id="SUA23913.1"/>
    </source>
</evidence>
<accession>A0A378VY91</accession>
<evidence type="ECO:0000259" key="3">
    <source>
        <dbReference type="PROSITE" id="PS50937"/>
    </source>
</evidence>
<evidence type="ECO:0000256" key="1">
    <source>
        <dbReference type="ARBA" id="ARBA00023125"/>
    </source>
</evidence>
<name>A0A378VY91_NEIGO</name>
<dbReference type="Pfam" id="PF13411">
    <property type="entry name" value="MerR_1"/>
    <property type="match status" value="1"/>
</dbReference>
<dbReference type="InterPro" id="IPR047057">
    <property type="entry name" value="MerR_fam"/>
</dbReference>
<keyword evidence="2" id="KW-0175">Coiled coil</keyword>
<proteinExistence type="predicted"/>
<protein>
    <submittedName>
        <fullName evidence="4">MerR family transcriptional regulator</fullName>
    </submittedName>
</protein>
<feature type="domain" description="HTH merR-type" evidence="3">
    <location>
        <begin position="16"/>
        <end position="77"/>
    </location>
</feature>
<sequence length="141" mass="16390">MFRGRENDLYHCQSCRKIGISAHTLRFYDKEGLLPNIGRDEYGNRCFTDNDLQWLYLLQCLKNTGMSLKDIKRFAECTVIGDDTIEERLSLFENQIENVKCQIAELKRYLDLLEYKLAFYQKAKALGSVKAVNLPQIPETA</sequence>
<keyword evidence="1" id="KW-0238">DNA-binding</keyword>
<reference evidence="4" key="1">
    <citation type="submission" date="2018-06" db="EMBL/GenBank/DDBJ databases">
        <authorList>
            <consortium name="Pathogen Informatics"/>
            <person name="Doyle S."/>
        </authorList>
    </citation>
    <scope>NUCLEOTIDE SEQUENCE [LARGE SCALE GENOMIC DNA]</scope>
    <source>
        <strain evidence="4">NCTC11421</strain>
    </source>
</reference>
<dbReference type="GO" id="GO:0003677">
    <property type="term" value="F:DNA binding"/>
    <property type="evidence" value="ECO:0007669"/>
    <property type="project" value="UniProtKB-KW"/>
</dbReference>
<dbReference type="EMBL" id="UGRI01000001">
    <property type="protein sequence ID" value="SUA23913.1"/>
    <property type="molecule type" value="Genomic_DNA"/>
</dbReference>
<dbReference type="Gene3D" id="1.10.1660.10">
    <property type="match status" value="1"/>
</dbReference>
<dbReference type="AlphaFoldDB" id="A0A378VY91"/>
<gene>
    <name evidence="4" type="primary">adhR</name>
    <name evidence="4" type="ORF">NCTC11421_01903</name>
</gene>
<feature type="coiled-coil region" evidence="2">
    <location>
        <begin position="89"/>
        <end position="116"/>
    </location>
</feature>
<organism evidence="4">
    <name type="scientific">Neisseria gonorrhoeae</name>
    <dbReference type="NCBI Taxonomy" id="485"/>
    <lineage>
        <taxon>Bacteria</taxon>
        <taxon>Pseudomonadati</taxon>
        <taxon>Pseudomonadota</taxon>
        <taxon>Betaproteobacteria</taxon>
        <taxon>Neisseriales</taxon>
        <taxon>Neisseriaceae</taxon>
        <taxon>Neisseria</taxon>
    </lineage>
</organism>